<dbReference type="EMBL" id="CP003659">
    <property type="protein sequence ID" value="AFZ60796.1"/>
    <property type="molecule type" value="Genomic_DNA"/>
</dbReference>
<dbReference type="OrthoDB" id="561069at2"/>
<dbReference type="Proteomes" id="UP000010474">
    <property type="component" value="Chromosome"/>
</dbReference>
<dbReference type="AlphaFoldDB" id="K9ZNM7"/>
<dbReference type="RefSeq" id="WP_015217408.1">
    <property type="nucleotide sequence ID" value="NC_019771.1"/>
</dbReference>
<proteinExistence type="predicted"/>
<reference evidence="2" key="1">
    <citation type="journal article" date="2013" name="Proc. Natl. Acad. Sci. U.S.A.">
        <title>Improving the coverage of the cyanobacterial phylum using diversity-driven genome sequencing.</title>
        <authorList>
            <person name="Shih P.M."/>
            <person name="Wu D."/>
            <person name="Latifi A."/>
            <person name="Axen S.D."/>
            <person name="Fewer D.P."/>
            <person name="Talla E."/>
            <person name="Calteau A."/>
            <person name="Cai F."/>
            <person name="Tandeau de Marsac N."/>
            <person name="Rippka R."/>
            <person name="Herdman M."/>
            <person name="Sivonen K."/>
            <person name="Coursin T."/>
            <person name="Laurent T."/>
            <person name="Goodwin L."/>
            <person name="Nolan M."/>
            <person name="Davenport K.W."/>
            <person name="Han C.S."/>
            <person name="Rubin E.M."/>
            <person name="Eisen J.A."/>
            <person name="Woyke T."/>
            <person name="Gugger M."/>
            <person name="Kerfeld C.A."/>
        </authorList>
    </citation>
    <scope>NUCLEOTIDE SEQUENCE [LARGE SCALE GENOMIC DNA]</scope>
    <source>
        <strain evidence="2">ATCC 27899 / PCC 7122</strain>
    </source>
</reference>
<evidence type="ECO:0000313" key="2">
    <source>
        <dbReference type="Proteomes" id="UP000010474"/>
    </source>
</evidence>
<organism evidence="1 2">
    <name type="scientific">Anabaena cylindrica (strain ATCC 27899 / PCC 7122)</name>
    <dbReference type="NCBI Taxonomy" id="272123"/>
    <lineage>
        <taxon>Bacteria</taxon>
        <taxon>Bacillati</taxon>
        <taxon>Cyanobacteriota</taxon>
        <taxon>Cyanophyceae</taxon>
        <taxon>Nostocales</taxon>
        <taxon>Nostocaceae</taxon>
        <taxon>Anabaena</taxon>
    </lineage>
</organism>
<keyword evidence="2" id="KW-1185">Reference proteome</keyword>
<gene>
    <name evidence="1" type="ordered locus">Anacy_5484</name>
</gene>
<evidence type="ECO:0000313" key="1">
    <source>
        <dbReference type="EMBL" id="AFZ60796.1"/>
    </source>
</evidence>
<dbReference type="KEGG" id="acy:Anacy_5484"/>
<protein>
    <submittedName>
        <fullName evidence="1">Uncharacterized protein</fullName>
    </submittedName>
</protein>
<dbReference type="InterPro" id="IPR054794">
    <property type="entry name" value="TumA"/>
</dbReference>
<name>K9ZNM7_ANACC</name>
<accession>K9ZNM7</accession>
<dbReference type="NCBIfam" id="NF045776">
    <property type="entry name" value="TumA"/>
    <property type="match status" value="1"/>
</dbReference>
<dbReference type="HOGENOM" id="CLU_175390_0_0_3"/>
<dbReference type="eggNOG" id="ENOG50330YA">
    <property type="taxonomic scope" value="Bacteria"/>
</dbReference>
<sequence>MRKQTIQYTSPLDALVAVAKRLSIYENQQKMDSEEFFYQYNQGILSDDALFIEWANDYRHYLALHQEKVSLSTSGFTGFKDVQDFE</sequence>
<dbReference type="PATRIC" id="fig|272123.3.peg.5939"/>